<dbReference type="NCBIfam" id="NF006600">
    <property type="entry name" value="PRK09140.1"/>
    <property type="match status" value="1"/>
</dbReference>
<keyword evidence="4 6" id="KW-0456">Lyase</keyword>
<evidence type="ECO:0000256" key="5">
    <source>
        <dbReference type="ARBA" id="ARBA00023277"/>
    </source>
</evidence>
<reference evidence="6 7" key="1">
    <citation type="submission" date="2019-11" db="EMBL/GenBank/DDBJ databases">
        <title>Type strains purchased from KCTC, JCM and DSMZ.</title>
        <authorList>
            <person name="Lu H."/>
        </authorList>
    </citation>
    <scope>NUCLEOTIDE SEQUENCE [LARGE SCALE GENOMIC DNA]</scope>
    <source>
        <strain evidence="6 7">JCM 31587</strain>
    </source>
</reference>
<dbReference type="InterPro" id="IPR000887">
    <property type="entry name" value="Aldlse_KDPG_KHG"/>
</dbReference>
<dbReference type="EMBL" id="WNKX01000018">
    <property type="protein sequence ID" value="MTW13078.1"/>
    <property type="molecule type" value="Genomic_DNA"/>
</dbReference>
<comment type="similarity">
    <text evidence="2">Belongs to the KHG/KDPG aldolase family.</text>
</comment>
<organism evidence="6 7">
    <name type="scientific">Massilia eburnea</name>
    <dbReference type="NCBI Taxonomy" id="1776165"/>
    <lineage>
        <taxon>Bacteria</taxon>
        <taxon>Pseudomonadati</taxon>
        <taxon>Pseudomonadota</taxon>
        <taxon>Betaproteobacteria</taxon>
        <taxon>Burkholderiales</taxon>
        <taxon>Oxalobacteraceae</taxon>
        <taxon>Telluria group</taxon>
        <taxon>Massilia</taxon>
    </lineage>
</organism>
<dbReference type="OrthoDB" id="8590323at2"/>
<evidence type="ECO:0000256" key="1">
    <source>
        <dbReference type="ARBA" id="ARBA00004761"/>
    </source>
</evidence>
<comment type="subunit">
    <text evidence="3">Homotrimer.</text>
</comment>
<protein>
    <submittedName>
        <fullName evidence="6">2-dehydro-3-deoxy-6-phosphogalactonate aldolase</fullName>
        <ecNumber evidence="6">4.1.2.21</ecNumber>
    </submittedName>
</protein>
<evidence type="ECO:0000313" key="6">
    <source>
        <dbReference type="EMBL" id="MTW13078.1"/>
    </source>
</evidence>
<dbReference type="CDD" id="cd00452">
    <property type="entry name" value="KDPG_aldolase"/>
    <property type="match status" value="1"/>
</dbReference>
<dbReference type="RefSeq" id="WP_155455999.1">
    <property type="nucleotide sequence ID" value="NZ_WNKX01000018.1"/>
</dbReference>
<dbReference type="Gene3D" id="3.20.20.70">
    <property type="entry name" value="Aldolase class I"/>
    <property type="match status" value="1"/>
</dbReference>
<proteinExistence type="inferred from homology"/>
<evidence type="ECO:0000313" key="7">
    <source>
        <dbReference type="Proteomes" id="UP000472320"/>
    </source>
</evidence>
<sequence length="218" mass="22088">MTNTPASPFHAAFAELPLVAILRGIQPHEAEGIGAALYDAGFRLIEVPLNSPQPLESIARLARSLPSGAVLGAGTVLSTAAVQDVRNAGGQLIVMPHSDTAVIRAAKEAGMYCVPGAATPTEAFAAVHAGADALKLFPAELVTPTVMRAMRAVLPPALPLLPVGGVTPGSMATWRAAGATGFGLGSALYQPGLGAAAVAERARAFVAAWRQDGTARPA</sequence>
<dbReference type="SUPFAM" id="SSF51569">
    <property type="entry name" value="Aldolase"/>
    <property type="match status" value="1"/>
</dbReference>
<dbReference type="GO" id="GO:0008674">
    <property type="term" value="F:2-dehydro-3-deoxy-6-phosphogalactonate aldolase activity"/>
    <property type="evidence" value="ECO:0007669"/>
    <property type="project" value="UniProtKB-EC"/>
</dbReference>
<keyword evidence="7" id="KW-1185">Reference proteome</keyword>
<dbReference type="Pfam" id="PF01081">
    <property type="entry name" value="Aldolase"/>
    <property type="match status" value="1"/>
</dbReference>
<dbReference type="PANTHER" id="PTHR30246:SF1">
    <property type="entry name" value="2-DEHYDRO-3-DEOXY-6-PHOSPHOGALACTONATE ALDOLASE-RELATED"/>
    <property type="match status" value="1"/>
</dbReference>
<dbReference type="EC" id="4.1.2.21" evidence="6"/>
<comment type="caution">
    <text evidence="6">The sequence shown here is derived from an EMBL/GenBank/DDBJ whole genome shotgun (WGS) entry which is preliminary data.</text>
</comment>
<dbReference type="Proteomes" id="UP000472320">
    <property type="component" value="Unassembled WGS sequence"/>
</dbReference>
<dbReference type="InterPro" id="IPR013785">
    <property type="entry name" value="Aldolase_TIM"/>
</dbReference>
<dbReference type="AlphaFoldDB" id="A0A6L6QKU3"/>
<name>A0A6L6QKU3_9BURK</name>
<evidence type="ECO:0000256" key="2">
    <source>
        <dbReference type="ARBA" id="ARBA00006906"/>
    </source>
</evidence>
<accession>A0A6L6QKU3</accession>
<dbReference type="PANTHER" id="PTHR30246">
    <property type="entry name" value="2-KETO-3-DEOXY-6-PHOSPHOGLUCONATE ALDOLASE"/>
    <property type="match status" value="1"/>
</dbReference>
<evidence type="ECO:0000256" key="3">
    <source>
        <dbReference type="ARBA" id="ARBA00011233"/>
    </source>
</evidence>
<comment type="pathway">
    <text evidence="1">Carbohydrate acid metabolism.</text>
</comment>
<keyword evidence="5" id="KW-0119">Carbohydrate metabolism</keyword>
<gene>
    <name evidence="6" type="ORF">GM658_20945</name>
</gene>
<evidence type="ECO:0000256" key="4">
    <source>
        <dbReference type="ARBA" id="ARBA00023239"/>
    </source>
</evidence>